<dbReference type="Proteomes" id="UP000602395">
    <property type="component" value="Unassembled WGS sequence"/>
</dbReference>
<organism evidence="2 3">
    <name type="scientific">Gordonia hankookensis</name>
    <dbReference type="NCBI Taxonomy" id="589403"/>
    <lineage>
        <taxon>Bacteria</taxon>
        <taxon>Bacillati</taxon>
        <taxon>Actinomycetota</taxon>
        <taxon>Actinomycetes</taxon>
        <taxon>Mycobacteriales</taxon>
        <taxon>Gordoniaceae</taxon>
        <taxon>Gordonia</taxon>
    </lineage>
</organism>
<accession>A0ABR7WAD3</accession>
<evidence type="ECO:0000313" key="3">
    <source>
        <dbReference type="Proteomes" id="UP000602395"/>
    </source>
</evidence>
<dbReference type="CDD" id="cd00761">
    <property type="entry name" value="Glyco_tranf_GTA_type"/>
    <property type="match status" value="1"/>
</dbReference>
<dbReference type="EMBL" id="JACWMS010000001">
    <property type="protein sequence ID" value="MBD1318777.1"/>
    <property type="molecule type" value="Genomic_DNA"/>
</dbReference>
<dbReference type="InterPro" id="IPR050834">
    <property type="entry name" value="Glycosyltransf_2"/>
</dbReference>
<sequence>MVTVSVVIPVFNEEDVIGACLECLVAQTLPVDECIVVDNNCSDRTIAIAESFSDRLPIRVVTAPRQGVVWARDAGFDASSTDVIGRIDADTRLDPNWCAALVEFMTARPEVAAVTGFDYLYDVPLEHRFEKRQRRNAERFADGREAFTLSGNNMAIRRTAWSSVRSDVPNLPGTHEDIDLFFTLREKDAVVWVVPAMLAAVSPRRFRMSPWANRKYRAAAVKTTRVHGRRRQAAVMVAQSPLLYTSLFIWWLRVKPFDPQTRTWRPWRLFAREDERASPMTAEWR</sequence>
<reference evidence="2 3" key="1">
    <citation type="submission" date="2020-09" db="EMBL/GenBank/DDBJ databases">
        <title>Novel species in genus Gordonia.</title>
        <authorList>
            <person name="Zhang G."/>
        </authorList>
    </citation>
    <scope>NUCLEOTIDE SEQUENCE [LARGE SCALE GENOMIC DNA]</scope>
    <source>
        <strain evidence="2 3">ON-33</strain>
    </source>
</reference>
<keyword evidence="3" id="KW-1185">Reference proteome</keyword>
<feature type="domain" description="Glycosyltransferase 2-like" evidence="1">
    <location>
        <begin position="5"/>
        <end position="160"/>
    </location>
</feature>
<gene>
    <name evidence="2" type="ORF">IDF66_04210</name>
</gene>
<proteinExistence type="predicted"/>
<protein>
    <submittedName>
        <fullName evidence="2">Glycosyltransferase family 2 protein</fullName>
    </submittedName>
</protein>
<dbReference type="Gene3D" id="3.90.550.10">
    <property type="entry name" value="Spore Coat Polysaccharide Biosynthesis Protein SpsA, Chain A"/>
    <property type="match status" value="1"/>
</dbReference>
<dbReference type="SUPFAM" id="SSF53448">
    <property type="entry name" value="Nucleotide-diphospho-sugar transferases"/>
    <property type="match status" value="1"/>
</dbReference>
<dbReference type="InterPro" id="IPR029044">
    <property type="entry name" value="Nucleotide-diphossugar_trans"/>
</dbReference>
<evidence type="ECO:0000313" key="2">
    <source>
        <dbReference type="EMBL" id="MBD1318777.1"/>
    </source>
</evidence>
<name>A0ABR7WAD3_9ACTN</name>
<dbReference type="PANTHER" id="PTHR43685">
    <property type="entry name" value="GLYCOSYLTRANSFERASE"/>
    <property type="match status" value="1"/>
</dbReference>
<dbReference type="InterPro" id="IPR001173">
    <property type="entry name" value="Glyco_trans_2-like"/>
</dbReference>
<dbReference type="Pfam" id="PF00535">
    <property type="entry name" value="Glycos_transf_2"/>
    <property type="match status" value="1"/>
</dbReference>
<dbReference type="RefSeq" id="WP_190265810.1">
    <property type="nucleotide sequence ID" value="NZ_BAABAD010000003.1"/>
</dbReference>
<evidence type="ECO:0000259" key="1">
    <source>
        <dbReference type="Pfam" id="PF00535"/>
    </source>
</evidence>
<dbReference type="PANTHER" id="PTHR43685:SF14">
    <property type="entry name" value="GLYCOSYLTRANSFERASE 2-LIKE DOMAIN-CONTAINING PROTEIN"/>
    <property type="match status" value="1"/>
</dbReference>
<comment type="caution">
    <text evidence="2">The sequence shown here is derived from an EMBL/GenBank/DDBJ whole genome shotgun (WGS) entry which is preliminary data.</text>
</comment>